<reference evidence="2 3" key="1">
    <citation type="submission" date="2018-11" db="EMBL/GenBank/DDBJ databases">
        <authorList>
            <person name="Zhou Z."/>
            <person name="Wang G."/>
        </authorList>
    </citation>
    <scope>NUCLEOTIDE SEQUENCE [LARGE SCALE GENOMIC DNA]</scope>
    <source>
        <strain evidence="2 3">KCTC52004</strain>
    </source>
</reference>
<accession>A0A3P1C3I8</accession>
<dbReference type="AlphaFoldDB" id="A0A3P1C3I8"/>
<sequence length="143" mass="16534">MNDISDDDLQEWLDASNRSNRKPGKSEPEDEAVRLYQQLYDELSVEPVVGLSYGFSVSVVRQIQVKETCRRERQAYIWVGLCLFLMLIVVLSIQAVYRVNGLIETLRALDDIKFPVLFISALLSLIQWADRRFVKRKLSSKLP</sequence>
<gene>
    <name evidence="2" type="ORF">EHT25_06285</name>
</gene>
<keyword evidence="1" id="KW-0472">Membrane</keyword>
<keyword evidence="1" id="KW-0812">Transmembrane</keyword>
<feature type="transmembrane region" description="Helical" evidence="1">
    <location>
        <begin position="75"/>
        <end position="97"/>
    </location>
</feature>
<feature type="transmembrane region" description="Helical" evidence="1">
    <location>
        <begin position="112"/>
        <end position="129"/>
    </location>
</feature>
<evidence type="ECO:0000313" key="3">
    <source>
        <dbReference type="Proteomes" id="UP000271925"/>
    </source>
</evidence>
<organism evidence="2 3">
    <name type="scientific">Larkinella rosea</name>
    <dbReference type="NCBI Taxonomy" id="2025312"/>
    <lineage>
        <taxon>Bacteria</taxon>
        <taxon>Pseudomonadati</taxon>
        <taxon>Bacteroidota</taxon>
        <taxon>Cytophagia</taxon>
        <taxon>Cytophagales</taxon>
        <taxon>Spirosomataceae</taxon>
        <taxon>Larkinella</taxon>
    </lineage>
</organism>
<evidence type="ECO:0000313" key="2">
    <source>
        <dbReference type="EMBL" id="RRB07384.1"/>
    </source>
</evidence>
<name>A0A3P1C3I8_9BACT</name>
<dbReference type="OrthoDB" id="961830at2"/>
<proteinExistence type="predicted"/>
<dbReference type="RefSeq" id="WP_124872324.1">
    <property type="nucleotide sequence ID" value="NZ_RQJO01000007.1"/>
</dbReference>
<protein>
    <submittedName>
        <fullName evidence="2">Uncharacterized protein</fullName>
    </submittedName>
</protein>
<dbReference type="Proteomes" id="UP000271925">
    <property type="component" value="Unassembled WGS sequence"/>
</dbReference>
<evidence type="ECO:0000256" key="1">
    <source>
        <dbReference type="SAM" id="Phobius"/>
    </source>
</evidence>
<keyword evidence="1" id="KW-1133">Transmembrane helix</keyword>
<comment type="caution">
    <text evidence="2">The sequence shown here is derived from an EMBL/GenBank/DDBJ whole genome shotgun (WGS) entry which is preliminary data.</text>
</comment>
<keyword evidence="3" id="KW-1185">Reference proteome</keyword>
<dbReference type="EMBL" id="RQJO01000007">
    <property type="protein sequence ID" value="RRB07384.1"/>
    <property type="molecule type" value="Genomic_DNA"/>
</dbReference>